<dbReference type="Pfam" id="PF13160">
    <property type="entry name" value="DUF3995"/>
    <property type="match status" value="1"/>
</dbReference>
<dbReference type="InterPro" id="IPR025058">
    <property type="entry name" value="DUF3995"/>
</dbReference>
<keyword evidence="1" id="KW-0472">Membrane</keyword>
<organism evidence="2 3">
    <name type="scientific">Albidovulum salinarum</name>
    <dbReference type="NCBI Taxonomy" id="2984153"/>
    <lineage>
        <taxon>Bacteria</taxon>
        <taxon>Pseudomonadati</taxon>
        <taxon>Pseudomonadota</taxon>
        <taxon>Alphaproteobacteria</taxon>
        <taxon>Rhodobacterales</taxon>
        <taxon>Paracoccaceae</taxon>
        <taxon>Albidovulum</taxon>
    </lineage>
</organism>
<evidence type="ECO:0000313" key="3">
    <source>
        <dbReference type="Proteomes" id="UP001209535"/>
    </source>
</evidence>
<keyword evidence="1" id="KW-0812">Transmembrane</keyword>
<name>A0ABT2X5A8_9RHOB</name>
<evidence type="ECO:0000256" key="1">
    <source>
        <dbReference type="SAM" id="Phobius"/>
    </source>
</evidence>
<gene>
    <name evidence="2" type="ORF">OEZ60_14055</name>
</gene>
<keyword evidence="3" id="KW-1185">Reference proteome</keyword>
<accession>A0ABT2X5A8</accession>
<evidence type="ECO:0000313" key="2">
    <source>
        <dbReference type="EMBL" id="MCU9849126.1"/>
    </source>
</evidence>
<dbReference type="EMBL" id="JAOVQO010000013">
    <property type="protein sequence ID" value="MCU9849126.1"/>
    <property type="molecule type" value="Genomic_DNA"/>
</dbReference>
<proteinExistence type="predicted"/>
<dbReference type="Proteomes" id="UP001209535">
    <property type="component" value="Unassembled WGS sequence"/>
</dbReference>
<feature type="transmembrane region" description="Helical" evidence="1">
    <location>
        <begin position="79"/>
        <end position="100"/>
    </location>
</feature>
<feature type="transmembrane region" description="Helical" evidence="1">
    <location>
        <begin position="6"/>
        <end position="30"/>
    </location>
</feature>
<protein>
    <submittedName>
        <fullName evidence="2">DUF3995 domain-containing protein</fullName>
    </submittedName>
</protein>
<feature type="transmembrane region" description="Helical" evidence="1">
    <location>
        <begin position="51"/>
        <end position="73"/>
    </location>
</feature>
<sequence length="133" mass="14315">MTLLVLALTTILMLLAVLHIAWGIGFWFPLRDEAALARAVIGTPGRQDMPGAVACSLGASALMAAASFLWWAPGLPRDFALALTGAILAGRGVAAWLPAWRRRYPEEPFATLDRRLFGPLCLALGAGFWWLAV</sequence>
<dbReference type="RefSeq" id="WP_263337440.1">
    <property type="nucleotide sequence ID" value="NZ_JAOVQO010000013.1"/>
</dbReference>
<comment type="caution">
    <text evidence="2">The sequence shown here is derived from an EMBL/GenBank/DDBJ whole genome shotgun (WGS) entry which is preliminary data.</text>
</comment>
<keyword evidence="1" id="KW-1133">Transmembrane helix</keyword>
<feature type="transmembrane region" description="Helical" evidence="1">
    <location>
        <begin position="112"/>
        <end position="132"/>
    </location>
</feature>
<reference evidence="2 3" key="1">
    <citation type="submission" date="2022-10" db="EMBL/GenBank/DDBJ databases">
        <title>Defluviimonas sp. nov., isolated from ocean surface sediments.</title>
        <authorList>
            <person name="He W."/>
            <person name="Wang L."/>
            <person name="Zhang D.-F."/>
        </authorList>
    </citation>
    <scope>NUCLEOTIDE SEQUENCE [LARGE SCALE GENOMIC DNA]</scope>
    <source>
        <strain evidence="2 3">WL0024</strain>
    </source>
</reference>